<evidence type="ECO:0000313" key="7">
    <source>
        <dbReference type="Proteomes" id="UP000023152"/>
    </source>
</evidence>
<dbReference type="EMBL" id="ASPP01023601">
    <property type="protein sequence ID" value="ETO10187.1"/>
    <property type="molecule type" value="Genomic_DNA"/>
</dbReference>
<name>X6M9N2_RETFI</name>
<dbReference type="GO" id="GO:0008296">
    <property type="term" value="F:3'-5'-DNA exonuclease activity"/>
    <property type="evidence" value="ECO:0007669"/>
    <property type="project" value="TreeGrafter"/>
</dbReference>
<dbReference type="OrthoDB" id="6079689at2759"/>
<dbReference type="PANTHER" id="PTHR10060:SF15">
    <property type="entry name" value="DEOXYRIBONUCLEASE TATDN1"/>
    <property type="match status" value="1"/>
</dbReference>
<protein>
    <submittedName>
        <fullName evidence="6">Uncharacterized protein</fullName>
    </submittedName>
</protein>
<dbReference type="OMA" id="NCEKMML"/>
<keyword evidence="5" id="KW-0472">Membrane</keyword>
<dbReference type="InterPro" id="IPR001130">
    <property type="entry name" value="TatD-like"/>
</dbReference>
<evidence type="ECO:0000256" key="5">
    <source>
        <dbReference type="SAM" id="Phobius"/>
    </source>
</evidence>
<dbReference type="GO" id="GO:0046872">
    <property type="term" value="F:metal ion binding"/>
    <property type="evidence" value="ECO:0007669"/>
    <property type="project" value="UniProtKB-KW"/>
</dbReference>
<dbReference type="PANTHER" id="PTHR10060">
    <property type="entry name" value="TATD FAMILY DEOXYRIBONUCLEASE"/>
    <property type="match status" value="1"/>
</dbReference>
<sequence length="483" mass="55607">IDILLLKRKKGDSIPEKKKKKKKKGSLQKNIVSVTLDLVFNFEKKNTIFFFKVFLCLKTFFVNDRKLQSRSAFNPFFNGLYKKKNAKKSSNERLVTEKSKNCVMTSTSATAQWKYPFIDIGANLLDPMFQGVYNKHEKHSPDLAHVLTRAWSQGLQKIIVTAGSLSEAQEALKLVRFGSNKLYDFSLIRGGGRGEIKKINFLKSMIESRGARIYEPTPRSYANQKSLFLNTIFFYLLALLIIIIKLCNLKKKKKKKLKVNEYVTFLSAVLCGPVLLKCKKRLVYKQHLQYTRLAEETKLPLFLHNRKSSQDLIAILKNNWDKWNKAVVHSFDGCKDELFELLKLNDKSHELYIGINGCSMKTPENIEVIKCIPLDRLLIETDCPWCGIRNTHASSPYVKTTFKEVNKPEKCQPDMCVKGRSEPCHIVQVFEVIAHLAQCNAPTDIHKTAQRIFDNTMSVFFSPSDLCKQTQTKTKTWHPMETF</sequence>
<keyword evidence="5" id="KW-1133">Transmembrane helix</keyword>
<dbReference type="InterPro" id="IPR032466">
    <property type="entry name" value="Metal_Hydrolase"/>
</dbReference>
<feature type="non-terminal residue" evidence="6">
    <location>
        <position position="1"/>
    </location>
</feature>
<comment type="caution">
    <text evidence="6">The sequence shown here is derived from an EMBL/GenBank/DDBJ whole genome shotgun (WGS) entry which is preliminary data.</text>
</comment>
<reference evidence="6 7" key="1">
    <citation type="journal article" date="2013" name="Curr. Biol.">
        <title>The Genome of the Foraminiferan Reticulomyxa filosa.</title>
        <authorList>
            <person name="Glockner G."/>
            <person name="Hulsmann N."/>
            <person name="Schleicher M."/>
            <person name="Noegel A.A."/>
            <person name="Eichinger L."/>
            <person name="Gallinger C."/>
            <person name="Pawlowski J."/>
            <person name="Sierra R."/>
            <person name="Euteneuer U."/>
            <person name="Pillet L."/>
            <person name="Moustafa A."/>
            <person name="Platzer M."/>
            <person name="Groth M."/>
            <person name="Szafranski K."/>
            <person name="Schliwa M."/>
        </authorList>
    </citation>
    <scope>NUCLEOTIDE SEQUENCE [LARGE SCALE GENOMIC DNA]</scope>
</reference>
<dbReference type="PROSITE" id="PS01091">
    <property type="entry name" value="TATD_3"/>
    <property type="match status" value="1"/>
</dbReference>
<dbReference type="Proteomes" id="UP000023152">
    <property type="component" value="Unassembled WGS sequence"/>
</dbReference>
<gene>
    <name evidence="6" type="ORF">RFI_27190</name>
</gene>
<dbReference type="Gene3D" id="3.20.20.140">
    <property type="entry name" value="Metal-dependent hydrolases"/>
    <property type="match status" value="2"/>
</dbReference>
<evidence type="ECO:0000256" key="4">
    <source>
        <dbReference type="ARBA" id="ARBA00022801"/>
    </source>
</evidence>
<keyword evidence="7" id="KW-1185">Reference proteome</keyword>
<dbReference type="GO" id="GO:0005829">
    <property type="term" value="C:cytosol"/>
    <property type="evidence" value="ECO:0007669"/>
    <property type="project" value="TreeGrafter"/>
</dbReference>
<evidence type="ECO:0000256" key="1">
    <source>
        <dbReference type="ARBA" id="ARBA00009275"/>
    </source>
</evidence>
<dbReference type="InterPro" id="IPR050891">
    <property type="entry name" value="TatD-type_Hydrolase"/>
</dbReference>
<keyword evidence="4" id="KW-0378">Hydrolase</keyword>
<keyword evidence="3" id="KW-0479">Metal-binding</keyword>
<keyword evidence="2" id="KW-0540">Nuclease</keyword>
<accession>X6M9N2</accession>
<dbReference type="InterPro" id="IPR018228">
    <property type="entry name" value="DNase_TatD-rel_CS"/>
</dbReference>
<dbReference type="Pfam" id="PF01026">
    <property type="entry name" value="TatD_DNase"/>
    <property type="match status" value="1"/>
</dbReference>
<dbReference type="AlphaFoldDB" id="X6M9N2"/>
<comment type="similarity">
    <text evidence="1">Belongs to the metallo-dependent hydrolases superfamily. TatD-type hydrolase family.</text>
</comment>
<evidence type="ECO:0000256" key="3">
    <source>
        <dbReference type="ARBA" id="ARBA00022723"/>
    </source>
</evidence>
<evidence type="ECO:0000313" key="6">
    <source>
        <dbReference type="EMBL" id="ETO10187.1"/>
    </source>
</evidence>
<feature type="transmembrane region" description="Helical" evidence="5">
    <location>
        <begin position="227"/>
        <end position="247"/>
    </location>
</feature>
<evidence type="ECO:0000256" key="2">
    <source>
        <dbReference type="ARBA" id="ARBA00022722"/>
    </source>
</evidence>
<organism evidence="6 7">
    <name type="scientific">Reticulomyxa filosa</name>
    <dbReference type="NCBI Taxonomy" id="46433"/>
    <lineage>
        <taxon>Eukaryota</taxon>
        <taxon>Sar</taxon>
        <taxon>Rhizaria</taxon>
        <taxon>Retaria</taxon>
        <taxon>Foraminifera</taxon>
        <taxon>Monothalamids</taxon>
        <taxon>Reticulomyxidae</taxon>
        <taxon>Reticulomyxa</taxon>
    </lineage>
</organism>
<keyword evidence="5" id="KW-0812">Transmembrane</keyword>
<dbReference type="SUPFAM" id="SSF51556">
    <property type="entry name" value="Metallo-dependent hydrolases"/>
    <property type="match status" value="1"/>
</dbReference>
<proteinExistence type="inferred from homology"/>